<gene>
    <name evidence="12" type="ORF">ILEXP_LOCUS20760</name>
</gene>
<keyword evidence="2 8" id="KW-0863">Zinc-finger</keyword>
<evidence type="ECO:0000256" key="5">
    <source>
        <dbReference type="ARBA" id="ARBA00023125"/>
    </source>
</evidence>
<keyword evidence="10" id="KW-0732">Signal</keyword>
<dbReference type="PANTHER" id="PTHR31992">
    <property type="entry name" value="DOF ZINC FINGER PROTEIN DOF1.4-RELATED"/>
    <property type="match status" value="1"/>
</dbReference>
<dbReference type="Pfam" id="PF02701">
    <property type="entry name" value="Zn_ribbon_Dof"/>
    <property type="match status" value="1"/>
</dbReference>
<dbReference type="PROSITE" id="PS01361">
    <property type="entry name" value="ZF_DOF_1"/>
    <property type="match status" value="1"/>
</dbReference>
<comment type="caution">
    <text evidence="12">The sequence shown here is derived from an EMBL/GenBank/DDBJ whole genome shotgun (WGS) entry which is preliminary data.</text>
</comment>
<dbReference type="Proteomes" id="UP001642360">
    <property type="component" value="Unassembled WGS sequence"/>
</dbReference>
<evidence type="ECO:0000256" key="9">
    <source>
        <dbReference type="RuleBase" id="RU369094"/>
    </source>
</evidence>
<protein>
    <recommendedName>
        <fullName evidence="9">Dof zinc finger protein</fullName>
    </recommendedName>
</protein>
<comment type="function">
    <text evidence="9">Transcription factor that binds specifically to a 5'-AA[AG]G-3' consensus core sequence.</text>
</comment>
<proteinExistence type="predicted"/>
<keyword evidence="1 9" id="KW-0479">Metal-binding</keyword>
<sequence length="362" mass="39855">MTILLLSLSIIKQAPSTKTSPTALCLFTLGFNDSFREEMPSNCEKKMTVISSATNEWLQAHSPLSLSSQIDEKTMMASPGMAMEKQTQEQQQPPLKCPRCDSSNTKFCYFNNYSLSQPRHFCKACKRYWTRGGTLRNVPVGGGCRKNKKVRRAAIDAPSSSTSACTATSNPSVLQTQMDLSSSTSNHINPLFYSLPSSLSELNLPYSRFNSRVSNADTVSGYDLQPQLNAIGLGFPSGVMGCEVDNYDYRNGFNPNSLLSSLPVFGSSISTSTSTMASSRKLISGNFQGLQPYEDLNMPGNSEGRKVMREVKIEEDRNRLDWNIHSQNQIEQISSDPSLSWNMSVGAWLDPTNLGSSVPSQI</sequence>
<evidence type="ECO:0000256" key="6">
    <source>
        <dbReference type="ARBA" id="ARBA00023163"/>
    </source>
</evidence>
<dbReference type="GO" id="GO:0005634">
    <property type="term" value="C:nucleus"/>
    <property type="evidence" value="ECO:0007669"/>
    <property type="project" value="UniProtKB-SubCell"/>
</dbReference>
<evidence type="ECO:0000256" key="8">
    <source>
        <dbReference type="PROSITE-ProRule" id="PRU00071"/>
    </source>
</evidence>
<feature type="signal peptide" evidence="10">
    <location>
        <begin position="1"/>
        <end position="16"/>
    </location>
</feature>
<keyword evidence="5 8" id="KW-0238">DNA-binding</keyword>
<evidence type="ECO:0000256" key="10">
    <source>
        <dbReference type="SAM" id="SignalP"/>
    </source>
</evidence>
<dbReference type="PROSITE" id="PS50884">
    <property type="entry name" value="ZF_DOF_2"/>
    <property type="match status" value="1"/>
</dbReference>
<evidence type="ECO:0000256" key="7">
    <source>
        <dbReference type="ARBA" id="ARBA00023242"/>
    </source>
</evidence>
<evidence type="ECO:0000256" key="4">
    <source>
        <dbReference type="ARBA" id="ARBA00023015"/>
    </source>
</evidence>
<dbReference type="InterPro" id="IPR003851">
    <property type="entry name" value="Znf_Dof"/>
</dbReference>
<keyword evidence="4 9" id="KW-0805">Transcription regulation</keyword>
<reference evidence="12 13" key="1">
    <citation type="submission" date="2024-02" db="EMBL/GenBank/DDBJ databases">
        <authorList>
            <person name="Vignale AGUSTIN F."/>
            <person name="Sosa J E."/>
            <person name="Modenutti C."/>
        </authorList>
    </citation>
    <scope>NUCLEOTIDE SEQUENCE [LARGE SCALE GENOMIC DNA]</scope>
</reference>
<evidence type="ECO:0000313" key="13">
    <source>
        <dbReference type="Proteomes" id="UP001642360"/>
    </source>
</evidence>
<accession>A0ABC8S6U3</accession>
<name>A0ABC8S6U3_9AQUA</name>
<keyword evidence="3 9" id="KW-0862">Zinc</keyword>
<dbReference type="GO" id="GO:0003700">
    <property type="term" value="F:DNA-binding transcription factor activity"/>
    <property type="evidence" value="ECO:0007669"/>
    <property type="project" value="UniProtKB-UniRule"/>
</dbReference>
<keyword evidence="6 9" id="KW-0804">Transcription</keyword>
<keyword evidence="13" id="KW-1185">Reference proteome</keyword>
<keyword evidence="7 8" id="KW-0539">Nucleus</keyword>
<evidence type="ECO:0000313" key="12">
    <source>
        <dbReference type="EMBL" id="CAK9152530.1"/>
    </source>
</evidence>
<dbReference type="GO" id="GO:0003677">
    <property type="term" value="F:DNA binding"/>
    <property type="evidence" value="ECO:0007669"/>
    <property type="project" value="UniProtKB-UniRule"/>
</dbReference>
<evidence type="ECO:0000259" key="11">
    <source>
        <dbReference type="PROSITE" id="PS50884"/>
    </source>
</evidence>
<evidence type="ECO:0000256" key="1">
    <source>
        <dbReference type="ARBA" id="ARBA00022723"/>
    </source>
</evidence>
<evidence type="ECO:0000256" key="2">
    <source>
        <dbReference type="ARBA" id="ARBA00022771"/>
    </source>
</evidence>
<organism evidence="12 13">
    <name type="scientific">Ilex paraguariensis</name>
    <name type="common">yerba mate</name>
    <dbReference type="NCBI Taxonomy" id="185542"/>
    <lineage>
        <taxon>Eukaryota</taxon>
        <taxon>Viridiplantae</taxon>
        <taxon>Streptophyta</taxon>
        <taxon>Embryophyta</taxon>
        <taxon>Tracheophyta</taxon>
        <taxon>Spermatophyta</taxon>
        <taxon>Magnoliopsida</taxon>
        <taxon>eudicotyledons</taxon>
        <taxon>Gunneridae</taxon>
        <taxon>Pentapetalae</taxon>
        <taxon>asterids</taxon>
        <taxon>campanulids</taxon>
        <taxon>Aquifoliales</taxon>
        <taxon>Aquifoliaceae</taxon>
        <taxon>Ilex</taxon>
    </lineage>
</organism>
<dbReference type="InterPro" id="IPR045174">
    <property type="entry name" value="Dof"/>
</dbReference>
<dbReference type="PANTHER" id="PTHR31992:SF141">
    <property type="entry name" value="DOF ZINC FINGER PROTEIN DOF1.4"/>
    <property type="match status" value="1"/>
</dbReference>
<feature type="chain" id="PRO_5044812221" description="Dof zinc finger protein" evidence="10">
    <location>
        <begin position="17"/>
        <end position="362"/>
    </location>
</feature>
<dbReference type="GO" id="GO:0008270">
    <property type="term" value="F:zinc ion binding"/>
    <property type="evidence" value="ECO:0007669"/>
    <property type="project" value="UniProtKB-KW"/>
</dbReference>
<evidence type="ECO:0000256" key="3">
    <source>
        <dbReference type="ARBA" id="ARBA00022833"/>
    </source>
</evidence>
<dbReference type="EMBL" id="CAUOFW020002280">
    <property type="protein sequence ID" value="CAK9152530.1"/>
    <property type="molecule type" value="Genomic_DNA"/>
</dbReference>
<dbReference type="AlphaFoldDB" id="A0ABC8S6U3"/>
<feature type="domain" description="Dof-type" evidence="11">
    <location>
        <begin position="95"/>
        <end position="149"/>
    </location>
</feature>
<comment type="subcellular location">
    <subcellularLocation>
        <location evidence="8 9">Nucleus</location>
    </subcellularLocation>
</comment>